<feature type="region of interest" description="Disordered" evidence="1">
    <location>
        <begin position="1"/>
        <end position="92"/>
    </location>
</feature>
<gene>
    <name evidence="3" type="ORF">GCK72_013356</name>
</gene>
<accession>A0A6A5GRA2</accession>
<feature type="compositionally biased region" description="Low complexity" evidence="1">
    <location>
        <begin position="28"/>
        <end position="40"/>
    </location>
</feature>
<evidence type="ECO:0000256" key="2">
    <source>
        <dbReference type="SAM" id="Phobius"/>
    </source>
</evidence>
<protein>
    <submittedName>
        <fullName evidence="3">Uncharacterized protein</fullName>
    </submittedName>
</protein>
<dbReference type="AlphaFoldDB" id="A0A6A5GRA2"/>
<feature type="region of interest" description="Disordered" evidence="1">
    <location>
        <begin position="112"/>
        <end position="153"/>
    </location>
</feature>
<feature type="transmembrane region" description="Helical" evidence="2">
    <location>
        <begin position="173"/>
        <end position="198"/>
    </location>
</feature>
<name>A0A6A5GRA2_CAERE</name>
<dbReference type="RefSeq" id="XP_003090383.2">
    <property type="nucleotide sequence ID" value="XM_003090335.2"/>
</dbReference>
<organism evidence="3 4">
    <name type="scientific">Caenorhabditis remanei</name>
    <name type="common">Caenorhabditis vulgaris</name>
    <dbReference type="NCBI Taxonomy" id="31234"/>
    <lineage>
        <taxon>Eukaryota</taxon>
        <taxon>Metazoa</taxon>
        <taxon>Ecdysozoa</taxon>
        <taxon>Nematoda</taxon>
        <taxon>Chromadorea</taxon>
        <taxon>Rhabditida</taxon>
        <taxon>Rhabditina</taxon>
        <taxon>Rhabditomorpha</taxon>
        <taxon>Rhabditoidea</taxon>
        <taxon>Rhabditidae</taxon>
        <taxon>Peloderinae</taxon>
        <taxon>Caenorhabditis</taxon>
    </lineage>
</organism>
<comment type="caution">
    <text evidence="3">The sequence shown here is derived from an EMBL/GenBank/DDBJ whole genome shotgun (WGS) entry which is preliminary data.</text>
</comment>
<evidence type="ECO:0000313" key="3">
    <source>
        <dbReference type="EMBL" id="KAF1756902.1"/>
    </source>
</evidence>
<reference evidence="3 4" key="1">
    <citation type="submission" date="2019-12" db="EMBL/GenBank/DDBJ databases">
        <title>Chromosome-level assembly of the Caenorhabditis remanei genome.</title>
        <authorList>
            <person name="Teterina A.A."/>
            <person name="Willis J.H."/>
            <person name="Phillips P.C."/>
        </authorList>
    </citation>
    <scope>NUCLEOTIDE SEQUENCE [LARGE SCALE GENOMIC DNA]</scope>
    <source>
        <strain evidence="3 4">PX506</strain>
        <tissue evidence="3">Whole organism</tissue>
    </source>
</reference>
<feature type="compositionally biased region" description="Polar residues" evidence="1">
    <location>
        <begin position="77"/>
        <end position="90"/>
    </location>
</feature>
<sequence length="211" mass="22633">MADDGYEMMGPPGVEAKPEAPPPPPAAPAKATAAAIPEFPVSASGPDKPSATASASSASFVSTATASASVASTASSIPQFPSTVLTSSAVDSDEASTESLYDALTYSDSEEKKPRKPLYDMVDGWFESDDDDDDEEKEKKLTPDVDDEKEKKEKMLKPYADDEDPNDYDVINFVLLVFFLIFILSVSIPVLLAASGVWHVDLIMEHLKYGM</sequence>
<dbReference type="CTD" id="9823221"/>
<dbReference type="KEGG" id="crq:GCK72_013356"/>
<dbReference type="GeneID" id="9823221"/>
<evidence type="ECO:0000313" key="4">
    <source>
        <dbReference type="Proteomes" id="UP000483820"/>
    </source>
</evidence>
<evidence type="ECO:0000256" key="1">
    <source>
        <dbReference type="SAM" id="MobiDB-lite"/>
    </source>
</evidence>
<keyword evidence="2" id="KW-1133">Transmembrane helix</keyword>
<feature type="compositionally biased region" description="Basic and acidic residues" evidence="1">
    <location>
        <begin position="137"/>
        <end position="153"/>
    </location>
</feature>
<keyword evidence="2" id="KW-0472">Membrane</keyword>
<proteinExistence type="predicted"/>
<dbReference type="EMBL" id="WUAV01000004">
    <property type="protein sequence ID" value="KAF1756902.1"/>
    <property type="molecule type" value="Genomic_DNA"/>
</dbReference>
<feature type="compositionally biased region" description="Low complexity" evidence="1">
    <location>
        <begin position="50"/>
        <end position="76"/>
    </location>
</feature>
<dbReference type="Proteomes" id="UP000483820">
    <property type="component" value="Chromosome IV"/>
</dbReference>
<feature type="compositionally biased region" description="Acidic residues" evidence="1">
    <location>
        <begin position="126"/>
        <end position="136"/>
    </location>
</feature>
<keyword evidence="2" id="KW-0812">Transmembrane</keyword>